<dbReference type="RefSeq" id="WP_118931678.1">
    <property type="nucleotide sequence ID" value="NZ_CP061008.1"/>
</dbReference>
<evidence type="ECO:0000313" key="1">
    <source>
        <dbReference type="EMBL" id="RPJ93381.1"/>
    </source>
</evidence>
<gene>
    <name evidence="1" type="ORF">DY367_03395</name>
</gene>
<organism evidence="1 2">
    <name type="scientific">Alcaligenes xylosoxydans xylosoxydans</name>
    <name type="common">Achromobacter xylosoxidans</name>
    <dbReference type="NCBI Taxonomy" id="85698"/>
    <lineage>
        <taxon>Bacteria</taxon>
        <taxon>Pseudomonadati</taxon>
        <taxon>Pseudomonadota</taxon>
        <taxon>Betaproteobacteria</taxon>
        <taxon>Burkholderiales</taxon>
        <taxon>Alcaligenaceae</taxon>
        <taxon>Achromobacter</taxon>
    </lineage>
</organism>
<dbReference type="OrthoDB" id="114489at2"/>
<name>A0A424WJA0_ALCXX</name>
<evidence type="ECO:0000313" key="2">
    <source>
        <dbReference type="Proteomes" id="UP000285324"/>
    </source>
</evidence>
<dbReference type="AlphaFoldDB" id="A0A424WJA0"/>
<evidence type="ECO:0008006" key="3">
    <source>
        <dbReference type="Google" id="ProtNLM"/>
    </source>
</evidence>
<sequence length="227" mass="24537">MRADDPNLPYLRSIAEALGELRGQVVFVGGAVAGLLITDPLADPVRATRDVDAVLEGNRARFHRFEEAVAARGFARDVSCDVIWRWVHKKSGVIFDLMPIQPEVLGFSNRWYPYAAETAGTIDLGNGVTIKLMSAVAFVATKLEAFASRGGGDFINSHDLEDVLNIIDGRGELGAELAVAPVELRKAVGDAFARLVKNPDFANVLPGLIAEPERAGLIMERLISLSQ</sequence>
<comment type="caution">
    <text evidence="1">The sequence shown here is derived from an EMBL/GenBank/DDBJ whole genome shotgun (WGS) entry which is preliminary data.</text>
</comment>
<proteinExistence type="predicted"/>
<dbReference type="Gene3D" id="3.30.460.40">
    <property type="match status" value="1"/>
</dbReference>
<protein>
    <recommendedName>
        <fullName evidence="3">Nucleotidyl transferase AbiEii/AbiGii toxin family protein</fullName>
    </recommendedName>
</protein>
<dbReference type="EMBL" id="QVXO01000003">
    <property type="protein sequence ID" value="RPJ93381.1"/>
    <property type="molecule type" value="Genomic_DNA"/>
</dbReference>
<reference evidence="1 2" key="1">
    <citation type="submission" date="2018-08" db="EMBL/GenBank/DDBJ databases">
        <title>Achromobacter xylosoxidans Genome sequencing and assembly.</title>
        <authorList>
            <person name="Wang R."/>
            <person name="Rensing C."/>
            <person name="Li Y."/>
        </authorList>
    </citation>
    <scope>NUCLEOTIDE SEQUENCE [LARGE SCALE GENOMIC DNA]</scope>
    <source>
        <strain evidence="1 2">GD003A</strain>
    </source>
</reference>
<dbReference type="Proteomes" id="UP000285324">
    <property type="component" value="Unassembled WGS sequence"/>
</dbReference>
<accession>A0A424WJA0</accession>